<dbReference type="InterPro" id="IPR008984">
    <property type="entry name" value="SMAD_FHA_dom_sf"/>
</dbReference>
<comment type="subcellular location">
    <subcellularLocation>
        <location evidence="1">Nucleus</location>
    </subcellularLocation>
</comment>
<dbReference type="Pfam" id="PF00498">
    <property type="entry name" value="FHA"/>
    <property type="match status" value="1"/>
</dbReference>
<accession>A0A2T9YND3</accession>
<proteinExistence type="predicted"/>
<gene>
    <name evidence="9" type="ORF">BB561_003007</name>
</gene>
<feature type="compositionally biased region" description="Low complexity" evidence="7">
    <location>
        <begin position="411"/>
        <end position="421"/>
    </location>
</feature>
<feature type="region of interest" description="Disordered" evidence="7">
    <location>
        <begin position="724"/>
        <end position="755"/>
    </location>
</feature>
<dbReference type="PROSITE" id="PS50006">
    <property type="entry name" value="FHA_DOMAIN"/>
    <property type="match status" value="1"/>
</dbReference>
<evidence type="ECO:0000256" key="5">
    <source>
        <dbReference type="ARBA" id="ARBA00023242"/>
    </source>
</evidence>
<dbReference type="SUPFAM" id="SSF49879">
    <property type="entry name" value="SMAD/FHA domain"/>
    <property type="match status" value="1"/>
</dbReference>
<evidence type="ECO:0000313" key="10">
    <source>
        <dbReference type="Proteomes" id="UP000245383"/>
    </source>
</evidence>
<evidence type="ECO:0000256" key="6">
    <source>
        <dbReference type="ARBA" id="ARBA00023306"/>
    </source>
</evidence>
<dbReference type="PANTHER" id="PTHR21603:SF18">
    <property type="entry name" value="ANTIGEN KI-67-LIKE PROTEIN"/>
    <property type="match status" value="1"/>
</dbReference>
<dbReference type="Gene3D" id="2.60.200.20">
    <property type="match status" value="1"/>
</dbReference>
<evidence type="ECO:0000256" key="4">
    <source>
        <dbReference type="ARBA" id="ARBA00022843"/>
    </source>
</evidence>
<dbReference type="OrthoDB" id="6288785at2759"/>
<evidence type="ECO:0000256" key="3">
    <source>
        <dbReference type="ARBA" id="ARBA00022553"/>
    </source>
</evidence>
<keyword evidence="3" id="KW-0597">Phosphoprotein</keyword>
<evidence type="ECO:0000313" key="9">
    <source>
        <dbReference type="EMBL" id="PVU93837.1"/>
    </source>
</evidence>
<name>A0A2T9YND3_9FUNG</name>
<dbReference type="GO" id="GO:0051983">
    <property type="term" value="P:regulation of chromosome segregation"/>
    <property type="evidence" value="ECO:0007669"/>
    <property type="project" value="TreeGrafter"/>
</dbReference>
<evidence type="ECO:0000256" key="1">
    <source>
        <dbReference type="ARBA" id="ARBA00004123"/>
    </source>
</evidence>
<feature type="region of interest" description="Disordered" evidence="7">
    <location>
        <begin position="372"/>
        <end position="395"/>
    </location>
</feature>
<dbReference type="Pfam" id="PF15276">
    <property type="entry name" value="PP1_bind"/>
    <property type="match status" value="1"/>
</dbReference>
<feature type="domain" description="FHA" evidence="8">
    <location>
        <begin position="21"/>
        <end position="90"/>
    </location>
</feature>
<keyword evidence="6" id="KW-0131">Cell cycle</keyword>
<protein>
    <recommendedName>
        <fullName evidence="8">FHA domain-containing protein</fullName>
    </recommendedName>
</protein>
<dbReference type="InterPro" id="IPR029334">
    <property type="entry name" value="PP1-bd"/>
</dbReference>
<dbReference type="CDD" id="cd22673">
    <property type="entry name" value="FHA_Ki67"/>
    <property type="match status" value="1"/>
</dbReference>
<dbReference type="AlphaFoldDB" id="A0A2T9YND3"/>
<dbReference type="GO" id="GO:0005634">
    <property type="term" value="C:nucleus"/>
    <property type="evidence" value="ECO:0007669"/>
    <property type="project" value="UniProtKB-SubCell"/>
</dbReference>
<feature type="compositionally biased region" description="Low complexity" evidence="7">
    <location>
        <begin position="731"/>
        <end position="744"/>
    </location>
</feature>
<keyword evidence="10" id="KW-1185">Reference proteome</keyword>
<keyword evidence="5" id="KW-0539">Nucleus</keyword>
<organism evidence="9 10">
    <name type="scientific">Smittium simulii</name>
    <dbReference type="NCBI Taxonomy" id="133385"/>
    <lineage>
        <taxon>Eukaryota</taxon>
        <taxon>Fungi</taxon>
        <taxon>Fungi incertae sedis</taxon>
        <taxon>Zoopagomycota</taxon>
        <taxon>Kickxellomycotina</taxon>
        <taxon>Harpellomycetes</taxon>
        <taxon>Harpellales</taxon>
        <taxon>Legeriomycetaceae</taxon>
        <taxon>Smittium</taxon>
    </lineage>
</organism>
<dbReference type="PANTHER" id="PTHR21603">
    <property type="entry name" value="ANTIGEN KI-67-LIKE PROTEIN"/>
    <property type="match status" value="1"/>
</dbReference>
<feature type="region of interest" description="Disordered" evidence="7">
    <location>
        <begin position="411"/>
        <end position="453"/>
    </location>
</feature>
<sequence length="1074" mass="120252">MPSVEEASMLCEPTAKYGSVVVLKKNSKEPGMVFPLDMMICSIGSDEYNHIKIAVDNVSKRHCLLFADKNSEMWIRAVGEYDTLLNGKKVTGDQKVRHSDIFTVGSRSFRYEAAASPQDLSFLNNKKSNRRHTFNSQFPCLEEFGSCDQNSVSSPIPITPEQNRFIQGYLQRKSTKSCSKQERRQSEFFNVSGSSLTITSISSQENIKSEINAIKNEFQQLSKRSNLSFHLSSNSRDSFLADTFSLSKLIGSNKSSNNQPTTPDHVLSPSSLLKKRSSSLSAIPPIQFPSYVKPTPDQILYEQLHNHKSSLLNGKDSKLENIGSDSEISRNTLRMSPNYQNRKKMSADIDLSQIKNTITSALPLPKSLNISTNTSLPPCPTEQSASKSGDIIRRRSRRLSIKSKKYYCSSSDSESELSSDSTKNKKLLSSNNHRTVRFGPPLSPEIFDKKAPPLTPLKRGTIINNISFDRQFPTPKSILKTKHSESVRKYNFVLPSVLTSSPSDDILPSFSFTQSQDTLNPNESNITLNCNLNSVKSESPLLETFEDRNNVNGNLDNKEDSQNVSLGSDIQAYFNTKNQYTTLDLPMSSQTLVDSANLSESETPTQASALDNSIHQQIENIGVQDAVNQNQSLDIGHAMEVDSISLDISSELCNSITPVNNNSNDLNSLDKKTLQQDDDISLECKDHNIKSSNTLAEKQLRRSTRLASRNIDRSLDNNLTTFNLKKNVEESSNSTTPTKSNPDSQTHQDTPKKRQYIKKEKNLIINNIADKKKVQDNTKNKQETITDKDDINGTIYNQTDDNCEGLTAESGNRSVKKPNRHLSRIYNNKQNKQKLEKKVNIRDLPVKSNKNDNCIKNRKSDVFSDRLNRAELDYSFLSQSQNKRNTISAIDLQLAAEESTAIKSPDKKPIEKKIKNGSKLCKPSSKKQLCLNARKTTKQSTAAESKTTTFSKKRKAVEIEKQEQSETNGRININSINNSKALKTYSKKSRLVSSSEPILDHKLTKTNIKSKPQVKTIDVKLQQKEQAATKKKLADKSKIAKNHKLVARPITNAVSRLLRPTKSSLNRAKANSIK</sequence>
<dbReference type="InterPro" id="IPR000253">
    <property type="entry name" value="FHA_dom"/>
</dbReference>
<evidence type="ECO:0000256" key="2">
    <source>
        <dbReference type="ARBA" id="ARBA00022499"/>
    </source>
</evidence>
<evidence type="ECO:0000256" key="7">
    <source>
        <dbReference type="SAM" id="MobiDB-lite"/>
    </source>
</evidence>
<keyword evidence="2" id="KW-1017">Isopeptide bond</keyword>
<feature type="compositionally biased region" description="Polar residues" evidence="7">
    <location>
        <begin position="372"/>
        <end position="385"/>
    </location>
</feature>
<dbReference type="GO" id="GO:0007088">
    <property type="term" value="P:regulation of mitotic nuclear division"/>
    <property type="evidence" value="ECO:0007669"/>
    <property type="project" value="TreeGrafter"/>
</dbReference>
<dbReference type="GO" id="GO:0005694">
    <property type="term" value="C:chromosome"/>
    <property type="evidence" value="ECO:0007669"/>
    <property type="project" value="TreeGrafter"/>
</dbReference>
<reference evidence="9 10" key="1">
    <citation type="journal article" date="2018" name="MBio">
        <title>Comparative Genomics Reveals the Core Gene Toolbox for the Fungus-Insect Symbiosis.</title>
        <authorList>
            <person name="Wang Y."/>
            <person name="Stata M."/>
            <person name="Wang W."/>
            <person name="Stajich J.E."/>
            <person name="White M.M."/>
            <person name="Moncalvo J.M."/>
        </authorList>
    </citation>
    <scope>NUCLEOTIDE SEQUENCE [LARGE SCALE GENOMIC DNA]</scope>
    <source>
        <strain evidence="9 10">SWE-8-4</strain>
    </source>
</reference>
<keyword evidence="4" id="KW-0832">Ubl conjugation</keyword>
<dbReference type="STRING" id="133385.A0A2T9YND3"/>
<dbReference type="Proteomes" id="UP000245383">
    <property type="component" value="Unassembled WGS sequence"/>
</dbReference>
<comment type="caution">
    <text evidence="9">The sequence shown here is derived from an EMBL/GenBank/DDBJ whole genome shotgun (WGS) entry which is preliminary data.</text>
</comment>
<evidence type="ECO:0000259" key="8">
    <source>
        <dbReference type="PROSITE" id="PS50006"/>
    </source>
</evidence>
<dbReference type="EMBL" id="MBFR01000112">
    <property type="protein sequence ID" value="PVU93837.1"/>
    <property type="molecule type" value="Genomic_DNA"/>
</dbReference>